<reference evidence="4" key="3">
    <citation type="submission" date="2016-11" db="EMBL/GenBank/DDBJ databases">
        <authorList>
            <person name="Jaros S."/>
            <person name="Januszkiewicz K."/>
            <person name="Wedrychowicz H."/>
        </authorList>
    </citation>
    <scope>NUCLEOTIDE SEQUENCE [LARGE SCALE GENOMIC DNA]</scope>
    <source>
        <strain evidence="4">DX253</strain>
    </source>
</reference>
<dbReference type="Proteomes" id="UP000184203">
    <property type="component" value="Unassembled WGS sequence"/>
</dbReference>
<evidence type="ECO:0000313" key="4">
    <source>
        <dbReference type="EMBL" id="SHK48362.1"/>
    </source>
</evidence>
<dbReference type="STRING" id="797209.GCA_000376445_01141"/>
<evidence type="ECO:0000313" key="6">
    <source>
        <dbReference type="Proteomes" id="UP000184203"/>
    </source>
</evidence>
<dbReference type="GO" id="GO:0047617">
    <property type="term" value="F:fatty acyl-CoA hydrolase activity"/>
    <property type="evidence" value="ECO:0007669"/>
    <property type="project" value="TreeGrafter"/>
</dbReference>
<reference evidence="6" key="2">
    <citation type="submission" date="2016-11" db="EMBL/GenBank/DDBJ databases">
        <authorList>
            <person name="Varghese N."/>
            <person name="Submissions S."/>
        </authorList>
    </citation>
    <scope>NUCLEOTIDE SEQUENCE [LARGE SCALE GENOMIC DNA]</scope>
    <source>
        <strain evidence="6">DX253</strain>
    </source>
</reference>
<evidence type="ECO:0000313" key="5">
    <source>
        <dbReference type="Proteomes" id="UP000003751"/>
    </source>
</evidence>
<evidence type="ECO:0000256" key="2">
    <source>
        <dbReference type="ARBA" id="ARBA00022801"/>
    </source>
</evidence>
<dbReference type="RefSeq" id="WP_007977675.1">
    <property type="nucleotide sequence ID" value="NZ_AEMG01000004.1"/>
</dbReference>
<dbReference type="AlphaFoldDB" id="E7QQF6"/>
<dbReference type="SUPFAM" id="SSF54637">
    <property type="entry name" value="Thioesterase/thiol ester dehydrase-isomerase"/>
    <property type="match status" value="1"/>
</dbReference>
<dbReference type="eggNOG" id="arCOG01137">
    <property type="taxonomic scope" value="Archaea"/>
</dbReference>
<dbReference type="InterPro" id="IPR050563">
    <property type="entry name" value="4-hydroxybenzoyl-CoA_TE"/>
</dbReference>
<dbReference type="PANTHER" id="PTHR31793">
    <property type="entry name" value="4-HYDROXYBENZOYL-COA THIOESTERASE FAMILY MEMBER"/>
    <property type="match status" value="1"/>
</dbReference>
<dbReference type="CDD" id="cd00586">
    <property type="entry name" value="4HBT"/>
    <property type="match status" value="1"/>
</dbReference>
<protein>
    <submittedName>
        <fullName evidence="4">Acyl-CoA thioester hydrolase</fullName>
    </submittedName>
    <submittedName>
        <fullName evidence="3">Thioesterase superfamily protein</fullName>
    </submittedName>
</protein>
<keyword evidence="2 4" id="KW-0378">Hydrolase</keyword>
<dbReference type="PANTHER" id="PTHR31793:SF27">
    <property type="entry name" value="NOVEL THIOESTERASE SUPERFAMILY DOMAIN AND SAPOSIN A-TYPE DOMAIN CONTAINING PROTEIN (0610012H03RIK)"/>
    <property type="match status" value="1"/>
</dbReference>
<evidence type="ECO:0000313" key="3">
    <source>
        <dbReference type="EMBL" id="EFW93220.1"/>
    </source>
</evidence>
<dbReference type="Pfam" id="PF13279">
    <property type="entry name" value="4HBT_2"/>
    <property type="match status" value="1"/>
</dbReference>
<name>E7QQF6_HALPU</name>
<dbReference type="EMBL" id="AEMG01000004">
    <property type="protein sequence ID" value="EFW93220.1"/>
    <property type="molecule type" value="Genomic_DNA"/>
</dbReference>
<keyword evidence="6" id="KW-1185">Reference proteome</keyword>
<comment type="similarity">
    <text evidence="1">Belongs to the 4-hydroxybenzoyl-CoA thioesterase family.</text>
</comment>
<dbReference type="InterPro" id="IPR029069">
    <property type="entry name" value="HotDog_dom_sf"/>
</dbReference>
<proteinExistence type="inferred from homology"/>
<organism evidence="3 5">
    <name type="scientific">Haladaptatus paucihalophilus DX253</name>
    <dbReference type="NCBI Taxonomy" id="797209"/>
    <lineage>
        <taxon>Archaea</taxon>
        <taxon>Methanobacteriati</taxon>
        <taxon>Methanobacteriota</taxon>
        <taxon>Stenosarchaea group</taxon>
        <taxon>Halobacteria</taxon>
        <taxon>Halobacteriales</taxon>
        <taxon>Haladaptataceae</taxon>
        <taxon>Haladaptatus</taxon>
    </lineage>
</organism>
<dbReference type="Proteomes" id="UP000003751">
    <property type="component" value="Unassembled WGS sequence"/>
</dbReference>
<dbReference type="EMBL" id="FRAN01000002">
    <property type="protein sequence ID" value="SHK48362.1"/>
    <property type="molecule type" value="Genomic_DNA"/>
</dbReference>
<dbReference type="Gene3D" id="3.10.129.10">
    <property type="entry name" value="Hotdog Thioesterase"/>
    <property type="match status" value="1"/>
</dbReference>
<reference evidence="3 5" key="1">
    <citation type="journal article" date="2014" name="ISME J.">
        <title>Trehalose/2-sulfotrehalose biosynthesis and glycine-betaine uptake are widely spread mechanisms for osmoadaptation in the Halobacteriales.</title>
        <authorList>
            <person name="Youssef N.H."/>
            <person name="Savage-Ashlock K.N."/>
            <person name="McCully A.L."/>
            <person name="Luedtke B."/>
            <person name="Shaw E.I."/>
            <person name="Hoff W.D."/>
            <person name="Elshahed M.S."/>
        </authorList>
    </citation>
    <scope>NUCLEOTIDE SEQUENCE [LARGE SCALE GENOMIC DNA]</scope>
    <source>
        <strain evidence="3 5">DX253</strain>
    </source>
</reference>
<dbReference type="PATRIC" id="fig|797209.4.peg.1017"/>
<dbReference type="OrthoDB" id="56956at2157"/>
<gene>
    <name evidence="4" type="ORF">SAMN05444342_1410</name>
    <name evidence="3" type="ORF">ZOD2009_05132</name>
</gene>
<evidence type="ECO:0000256" key="1">
    <source>
        <dbReference type="ARBA" id="ARBA00005953"/>
    </source>
</evidence>
<accession>E7QQF6</accession>
<sequence length="132" mass="14589">MDEFGYTTGIEVRYRDLDTMGHVNNAVYATYLEQARIAYFRDVIGIPSDEINGVIAHLELDYHRSITGGDDVTVGVRVTDIGTTSITMQHEIRAGDEVAATGETVQVVFDESGDPTEIPPELRDRIATHEGF</sequence>